<name>A0AAE4MBL5_9EURY</name>
<comment type="catalytic activity">
    <reaction evidence="8">
        <text>GTP + H2O = GDP + phosphate + H(+)</text>
        <dbReference type="Rhea" id="RHEA:19669"/>
        <dbReference type="ChEBI" id="CHEBI:15377"/>
        <dbReference type="ChEBI" id="CHEBI:15378"/>
        <dbReference type="ChEBI" id="CHEBI:37565"/>
        <dbReference type="ChEBI" id="CHEBI:43474"/>
        <dbReference type="ChEBI" id="CHEBI:58189"/>
        <dbReference type="EC" id="3.6.5.4"/>
    </reaction>
</comment>
<accession>A0AAE4MBL5</accession>
<evidence type="ECO:0000256" key="8">
    <source>
        <dbReference type="HAMAP-Rule" id="MF_00920"/>
    </source>
</evidence>
<organism evidence="11 12">
    <name type="scientific">Methanorbis furvi</name>
    <dbReference type="NCBI Taxonomy" id="3028299"/>
    <lineage>
        <taxon>Archaea</taxon>
        <taxon>Methanobacteriati</taxon>
        <taxon>Methanobacteriota</taxon>
        <taxon>Stenosarchaea group</taxon>
        <taxon>Methanomicrobia</taxon>
        <taxon>Methanomicrobiales</taxon>
        <taxon>Methanocorpusculaceae</taxon>
        <taxon>Methanorbis</taxon>
    </lineage>
</organism>
<evidence type="ECO:0000313" key="12">
    <source>
        <dbReference type="Proteomes" id="UP001273136"/>
    </source>
</evidence>
<dbReference type="PROSITE" id="PS00300">
    <property type="entry name" value="SRP54"/>
    <property type="match status" value="1"/>
</dbReference>
<keyword evidence="12" id="KW-1185">Reference proteome</keyword>
<dbReference type="SUPFAM" id="SSF52540">
    <property type="entry name" value="P-loop containing nucleoside triphosphate hydrolases"/>
    <property type="match status" value="1"/>
</dbReference>
<reference evidence="11" key="1">
    <citation type="submission" date="2023-06" db="EMBL/GenBank/DDBJ databases">
        <title>Genome sequence of Methancorpusculaceae sp. Ag1.</title>
        <authorList>
            <person name="Protasov E."/>
            <person name="Platt K."/>
            <person name="Poehlein A."/>
            <person name="Daniel R."/>
            <person name="Brune A."/>
        </authorList>
    </citation>
    <scope>NUCLEOTIDE SEQUENCE</scope>
    <source>
        <strain evidence="11">Ag1</strain>
    </source>
</reference>
<dbReference type="InterPro" id="IPR027417">
    <property type="entry name" value="P-loop_NTPase"/>
</dbReference>
<feature type="region of interest" description="Disordered" evidence="9">
    <location>
        <begin position="1"/>
        <end position="94"/>
    </location>
</feature>
<dbReference type="InterPro" id="IPR000897">
    <property type="entry name" value="SRP54_GTPase_dom"/>
</dbReference>
<dbReference type="PANTHER" id="PTHR43134">
    <property type="entry name" value="SIGNAL RECOGNITION PARTICLE RECEPTOR SUBUNIT ALPHA"/>
    <property type="match status" value="1"/>
</dbReference>
<keyword evidence="4 8" id="KW-0378">Hydrolase</keyword>
<dbReference type="GO" id="GO:0003924">
    <property type="term" value="F:GTPase activity"/>
    <property type="evidence" value="ECO:0007669"/>
    <property type="project" value="UniProtKB-UniRule"/>
</dbReference>
<comment type="similarity">
    <text evidence="8">Belongs to the GTP-binding SRP family. FtsY subfamily.</text>
</comment>
<feature type="compositionally biased region" description="Pro residues" evidence="9">
    <location>
        <begin position="63"/>
        <end position="81"/>
    </location>
</feature>
<evidence type="ECO:0000313" key="11">
    <source>
        <dbReference type="EMBL" id="MDV0441895.1"/>
    </source>
</evidence>
<feature type="binding site" evidence="8">
    <location>
        <begin position="282"/>
        <end position="286"/>
    </location>
    <ligand>
        <name>GTP</name>
        <dbReference type="ChEBI" id="CHEBI:37565"/>
    </ligand>
</feature>
<evidence type="ECO:0000256" key="2">
    <source>
        <dbReference type="ARBA" id="ARBA00022490"/>
    </source>
</evidence>
<dbReference type="RefSeq" id="WP_338094298.1">
    <property type="nucleotide sequence ID" value="NZ_JAWDKA010000005.1"/>
</dbReference>
<keyword evidence="3 8" id="KW-0547">Nucleotide-binding</keyword>
<dbReference type="GO" id="GO:0005737">
    <property type="term" value="C:cytoplasm"/>
    <property type="evidence" value="ECO:0007669"/>
    <property type="project" value="UniProtKB-SubCell"/>
</dbReference>
<keyword evidence="7 8" id="KW-0675">Receptor</keyword>
<sequence>MFEGLKKKLSGITQKLGSSVEAASVTTEVEAELPALEAPALSSTPVSPPKPEEARTVDTIPTPASPPSSPSPKSVPAPEPSSTPAVPAHEDESKKPGFFGKLKTLVVEREFVLSEKDIDETLFELQMILLESDVAFPVAEAITDHMKKELVGTHRKIRESPEEVVTNALKHAIEDVLGEGFDLVAYIKAHDKPVKILFTGVNGTGKTTSVAKIAYYLKSQGLSVVIGAGDTFRAGAIEQIRVHCDRLGIKLISHQEGADPSAVLYDTVEYAKAHNIDVVLADSAGRFHNRVNLMNQLEKIKRVMKPDLVFYVDEAVAGNDAVVRAEEFEKTVSTNGVILTKVDMDPKGGAAISIAYTIGKPLVFLGVGQEYSDMKPFTPSLIIDEIFGDEN</sequence>
<evidence type="ECO:0000256" key="6">
    <source>
        <dbReference type="ARBA" id="ARBA00023136"/>
    </source>
</evidence>
<dbReference type="AlphaFoldDB" id="A0AAE4MBL5"/>
<evidence type="ECO:0000256" key="3">
    <source>
        <dbReference type="ARBA" id="ARBA00022741"/>
    </source>
</evidence>
<gene>
    <name evidence="8 11" type="primary">ftsY</name>
    <name evidence="11" type="ORF">McpAg1_11090</name>
</gene>
<dbReference type="Gene3D" id="3.40.50.300">
    <property type="entry name" value="P-loop containing nucleotide triphosphate hydrolases"/>
    <property type="match status" value="1"/>
</dbReference>
<dbReference type="GO" id="GO:0005886">
    <property type="term" value="C:plasma membrane"/>
    <property type="evidence" value="ECO:0007669"/>
    <property type="project" value="UniProtKB-SubCell"/>
</dbReference>
<evidence type="ECO:0000259" key="10">
    <source>
        <dbReference type="PROSITE" id="PS00300"/>
    </source>
</evidence>
<dbReference type="InterPro" id="IPR003593">
    <property type="entry name" value="AAA+_ATPase"/>
</dbReference>
<comment type="caution">
    <text evidence="11">The sequence shown here is derived from an EMBL/GenBank/DDBJ whole genome shotgun (WGS) entry which is preliminary data.</text>
</comment>
<evidence type="ECO:0000256" key="9">
    <source>
        <dbReference type="SAM" id="MobiDB-lite"/>
    </source>
</evidence>
<protein>
    <recommendedName>
        <fullName evidence="8">Signal recognition particle receptor FtsY</fullName>
        <shortName evidence="8">SRP receptor</shortName>
        <ecNumber evidence="8">3.6.5.4</ecNumber>
    </recommendedName>
</protein>
<dbReference type="InterPro" id="IPR042101">
    <property type="entry name" value="SRP54_N_sf"/>
</dbReference>
<dbReference type="SMART" id="SM00963">
    <property type="entry name" value="SRP54_N"/>
    <property type="match status" value="1"/>
</dbReference>
<keyword evidence="6 8" id="KW-0472">Membrane</keyword>
<evidence type="ECO:0000256" key="7">
    <source>
        <dbReference type="ARBA" id="ARBA00023170"/>
    </source>
</evidence>
<evidence type="ECO:0000256" key="4">
    <source>
        <dbReference type="ARBA" id="ARBA00022801"/>
    </source>
</evidence>
<feature type="compositionally biased region" description="Low complexity" evidence="9">
    <location>
        <begin position="18"/>
        <end position="45"/>
    </location>
</feature>
<evidence type="ECO:0000256" key="1">
    <source>
        <dbReference type="ARBA" id="ARBA00022475"/>
    </source>
</evidence>
<dbReference type="GO" id="GO:0005047">
    <property type="term" value="F:signal recognition particle binding"/>
    <property type="evidence" value="ECO:0007669"/>
    <property type="project" value="TreeGrafter"/>
</dbReference>
<keyword evidence="5 8" id="KW-0342">GTP-binding</keyword>
<feature type="binding site" evidence="8">
    <location>
        <begin position="340"/>
        <end position="343"/>
    </location>
    <ligand>
        <name>GTP</name>
        <dbReference type="ChEBI" id="CHEBI:37565"/>
    </ligand>
</feature>
<comment type="subunit">
    <text evidence="8">Part of the signal recognition particle protein translocation system, which is composed of SRP and FtsY.</text>
</comment>
<dbReference type="SMART" id="SM00962">
    <property type="entry name" value="SRP54"/>
    <property type="match status" value="1"/>
</dbReference>
<dbReference type="PANTHER" id="PTHR43134:SF1">
    <property type="entry name" value="SIGNAL RECOGNITION PARTICLE RECEPTOR SUBUNIT ALPHA"/>
    <property type="match status" value="1"/>
</dbReference>
<dbReference type="Proteomes" id="UP001273136">
    <property type="component" value="Unassembled WGS sequence"/>
</dbReference>
<dbReference type="GO" id="GO:0006614">
    <property type="term" value="P:SRP-dependent cotranslational protein targeting to membrane"/>
    <property type="evidence" value="ECO:0007669"/>
    <property type="project" value="InterPro"/>
</dbReference>
<dbReference type="InterPro" id="IPR004390">
    <property type="entry name" value="SR_rcpt_FtsY"/>
</dbReference>
<comment type="subcellular location">
    <subcellularLocation>
        <location evidence="8">Cell membrane</location>
        <topology evidence="8">Peripheral membrane protein</topology>
        <orientation evidence="8">Cytoplasmic side</orientation>
    </subcellularLocation>
    <subcellularLocation>
        <location evidence="8">Cytoplasm</location>
    </subcellularLocation>
</comment>
<dbReference type="HAMAP" id="MF_00920">
    <property type="entry name" value="FtsY"/>
    <property type="match status" value="1"/>
</dbReference>
<dbReference type="SMART" id="SM00382">
    <property type="entry name" value="AAA"/>
    <property type="match status" value="1"/>
</dbReference>
<dbReference type="EMBL" id="JAWDKA010000005">
    <property type="protein sequence ID" value="MDV0441895.1"/>
    <property type="molecule type" value="Genomic_DNA"/>
</dbReference>
<keyword evidence="2 8" id="KW-0963">Cytoplasm</keyword>
<evidence type="ECO:0000256" key="5">
    <source>
        <dbReference type="ARBA" id="ARBA00023134"/>
    </source>
</evidence>
<dbReference type="Gene3D" id="1.20.120.140">
    <property type="entry name" value="Signal recognition particle SRP54, nucleotide-binding domain"/>
    <property type="match status" value="1"/>
</dbReference>
<dbReference type="InterPro" id="IPR013822">
    <property type="entry name" value="Signal_recog_particl_SRP54_hlx"/>
</dbReference>
<proteinExistence type="inferred from homology"/>
<keyword evidence="1 8" id="KW-1003">Cell membrane</keyword>
<dbReference type="FunFam" id="3.40.50.300:FF:000566">
    <property type="entry name" value="Signal recognition particle receptor subunit alpha"/>
    <property type="match status" value="1"/>
</dbReference>
<dbReference type="NCBIfam" id="TIGR00064">
    <property type="entry name" value="ftsY"/>
    <property type="match status" value="1"/>
</dbReference>
<feature type="domain" description="SRP54-type proteins GTP-binding" evidence="10">
    <location>
        <begin position="361"/>
        <end position="374"/>
    </location>
</feature>
<dbReference type="GO" id="GO:0005525">
    <property type="term" value="F:GTP binding"/>
    <property type="evidence" value="ECO:0007669"/>
    <property type="project" value="UniProtKB-UniRule"/>
</dbReference>
<dbReference type="Pfam" id="PF00448">
    <property type="entry name" value="SRP54"/>
    <property type="match status" value="1"/>
</dbReference>
<feature type="binding site" evidence="8">
    <location>
        <begin position="200"/>
        <end position="207"/>
    </location>
    <ligand>
        <name>GTP</name>
        <dbReference type="ChEBI" id="CHEBI:37565"/>
    </ligand>
</feature>
<dbReference type="InterPro" id="IPR036225">
    <property type="entry name" value="SRP/SRP_N"/>
</dbReference>
<dbReference type="Pfam" id="PF02881">
    <property type="entry name" value="SRP54_N"/>
    <property type="match status" value="1"/>
</dbReference>
<dbReference type="EC" id="3.6.5.4" evidence="8"/>
<dbReference type="SUPFAM" id="SSF47364">
    <property type="entry name" value="Domain of the SRP/SRP receptor G-proteins"/>
    <property type="match status" value="1"/>
</dbReference>
<comment type="function">
    <text evidence="8">Involved in targeting and insertion of nascent membrane proteins into the cytoplasmic membrane. Acts as a receptor for the complex formed by the signal recognition particle (SRP) and the ribosome-nascent chain (RNC).</text>
</comment>